<reference evidence="1" key="1">
    <citation type="submission" date="2022-05" db="EMBL/GenBank/DDBJ databases">
        <title>Expanded diversity of anoxic marine methylotrophy in a Black Sea sulfate reducing microorganism.</title>
        <authorList>
            <person name="Fischer P.Q."/>
            <person name="Stams A.J.M."/>
            <person name="Villanueva L."/>
            <person name="Sousa D.Z."/>
        </authorList>
    </citation>
    <scope>NUCLEOTIDE SEQUENCE</scope>
    <source>
        <strain evidence="1">P130</strain>
    </source>
</reference>
<proteinExistence type="predicted"/>
<dbReference type="Proteomes" id="UP001176021">
    <property type="component" value="Unassembled WGS sequence"/>
</dbReference>
<dbReference type="RefSeq" id="WP_302048540.1">
    <property type="nucleotide sequence ID" value="NZ_JAMJEV010000006.1"/>
</dbReference>
<evidence type="ECO:0000313" key="1">
    <source>
        <dbReference type="EMBL" id="MDO0822951.1"/>
    </source>
</evidence>
<accession>A0ABT8QNN0</accession>
<dbReference type="EMBL" id="JAMJEV010000006">
    <property type="protein sequence ID" value="MDO0822951.1"/>
    <property type="molecule type" value="Genomic_DNA"/>
</dbReference>
<organism evidence="1 2">
    <name type="scientific">Desulfosporosinus nitroreducens</name>
    <dbReference type="NCBI Taxonomy" id="2018668"/>
    <lineage>
        <taxon>Bacteria</taxon>
        <taxon>Bacillati</taxon>
        <taxon>Bacillota</taxon>
        <taxon>Clostridia</taxon>
        <taxon>Eubacteriales</taxon>
        <taxon>Desulfitobacteriaceae</taxon>
        <taxon>Desulfosporosinus</taxon>
    </lineage>
</organism>
<gene>
    <name evidence="1" type="ORF">M8H41_08800</name>
</gene>
<protein>
    <submittedName>
        <fullName evidence="1">Uncharacterized protein</fullName>
    </submittedName>
</protein>
<evidence type="ECO:0000313" key="2">
    <source>
        <dbReference type="Proteomes" id="UP001176021"/>
    </source>
</evidence>
<keyword evidence="2" id="KW-1185">Reference proteome</keyword>
<name>A0ABT8QNN0_9FIRM</name>
<comment type="caution">
    <text evidence="1">The sequence shown here is derived from an EMBL/GenBank/DDBJ whole genome shotgun (WGS) entry which is preliminary data.</text>
</comment>
<sequence>MRALHYTRTNVVPIYGHYPYQVRWYPINYPGGYEPAWWERYEDQFEPLWLKKMEKRMGFLPGKEPLWWELFEEQFEPAWLQRLERQMGIPQPFDPRYDLQKRRY</sequence>